<protein>
    <submittedName>
        <fullName evidence="4">GNAT family N-acetyltransferase</fullName>
    </submittedName>
</protein>
<dbReference type="SUPFAM" id="SSF55729">
    <property type="entry name" value="Acyl-CoA N-acyltransferases (Nat)"/>
    <property type="match status" value="1"/>
</dbReference>
<dbReference type="EMBL" id="CP139960">
    <property type="protein sequence ID" value="WQD36333.1"/>
    <property type="molecule type" value="Genomic_DNA"/>
</dbReference>
<gene>
    <name evidence="4" type="ORF">U0035_11725</name>
</gene>
<evidence type="ECO:0000256" key="2">
    <source>
        <dbReference type="ARBA" id="ARBA00023315"/>
    </source>
</evidence>
<evidence type="ECO:0000313" key="4">
    <source>
        <dbReference type="EMBL" id="WQD36333.1"/>
    </source>
</evidence>
<dbReference type="PROSITE" id="PS51186">
    <property type="entry name" value="GNAT"/>
    <property type="match status" value="1"/>
</dbReference>
<name>A0ABZ0VZ83_9BACT</name>
<dbReference type="PANTHER" id="PTHR43877">
    <property type="entry name" value="AMINOALKYLPHOSPHONATE N-ACETYLTRANSFERASE-RELATED-RELATED"/>
    <property type="match status" value="1"/>
</dbReference>
<sequence length="146" mass="16569">MRRTNSGDNNFLHLVVELDKDLAKRNGDSNDFFAQFNKTDLIKNVIVAFKGNTPAGCGAMKPYDHYVMEIKRMFVQPDMRGNGIAVAMLQELEAWAKELGYKKCILETGDQMPEAIRLYQKTGYQIIANYCPYENVASSICFEKAL</sequence>
<evidence type="ECO:0000259" key="3">
    <source>
        <dbReference type="PROSITE" id="PS51186"/>
    </source>
</evidence>
<keyword evidence="2" id="KW-0012">Acyltransferase</keyword>
<keyword evidence="5" id="KW-1185">Reference proteome</keyword>
<accession>A0ABZ0VZ83</accession>
<proteinExistence type="predicted"/>
<dbReference type="InterPro" id="IPR000182">
    <property type="entry name" value="GNAT_dom"/>
</dbReference>
<dbReference type="RefSeq" id="WP_211316364.1">
    <property type="nucleotide sequence ID" value="NZ_CP139960.1"/>
</dbReference>
<dbReference type="CDD" id="cd04301">
    <property type="entry name" value="NAT_SF"/>
    <property type="match status" value="1"/>
</dbReference>
<organism evidence="4 5">
    <name type="scientific">Niabella yanshanensis</name>
    <dbReference type="NCBI Taxonomy" id="577386"/>
    <lineage>
        <taxon>Bacteria</taxon>
        <taxon>Pseudomonadati</taxon>
        <taxon>Bacteroidota</taxon>
        <taxon>Chitinophagia</taxon>
        <taxon>Chitinophagales</taxon>
        <taxon>Chitinophagaceae</taxon>
        <taxon>Niabella</taxon>
    </lineage>
</organism>
<dbReference type="InterPro" id="IPR016181">
    <property type="entry name" value="Acyl_CoA_acyltransferase"/>
</dbReference>
<dbReference type="PANTHER" id="PTHR43877:SF2">
    <property type="entry name" value="AMINOALKYLPHOSPHONATE N-ACETYLTRANSFERASE-RELATED"/>
    <property type="match status" value="1"/>
</dbReference>
<evidence type="ECO:0000256" key="1">
    <source>
        <dbReference type="ARBA" id="ARBA00022679"/>
    </source>
</evidence>
<reference evidence="4 5" key="1">
    <citation type="submission" date="2023-12" db="EMBL/GenBank/DDBJ databases">
        <title>Genome sequencing and assembly of bacterial species from a model synthetic community.</title>
        <authorList>
            <person name="Hogle S.L."/>
        </authorList>
    </citation>
    <scope>NUCLEOTIDE SEQUENCE [LARGE SCALE GENOMIC DNA]</scope>
    <source>
        <strain evidence="4 5">HAMBI_3031</strain>
    </source>
</reference>
<dbReference type="InterPro" id="IPR050832">
    <property type="entry name" value="Bact_Acetyltransf"/>
</dbReference>
<dbReference type="Pfam" id="PF00583">
    <property type="entry name" value="Acetyltransf_1"/>
    <property type="match status" value="1"/>
</dbReference>
<dbReference type="Gene3D" id="3.40.630.30">
    <property type="match status" value="1"/>
</dbReference>
<feature type="domain" description="N-acetyltransferase" evidence="3">
    <location>
        <begin position="1"/>
        <end position="146"/>
    </location>
</feature>
<keyword evidence="1" id="KW-0808">Transferase</keyword>
<dbReference type="Proteomes" id="UP001325680">
    <property type="component" value="Chromosome"/>
</dbReference>
<evidence type="ECO:0000313" key="5">
    <source>
        <dbReference type="Proteomes" id="UP001325680"/>
    </source>
</evidence>